<dbReference type="AlphaFoldDB" id="A0A7J6PH61"/>
<dbReference type="EMBL" id="JABANP010000022">
    <property type="protein sequence ID" value="KAF4695247.1"/>
    <property type="molecule type" value="Genomic_DNA"/>
</dbReference>
<dbReference type="OrthoDB" id="10449798at2759"/>
<organism evidence="1 2">
    <name type="scientific">Perkinsus olseni</name>
    <name type="common">Perkinsus atlanticus</name>
    <dbReference type="NCBI Taxonomy" id="32597"/>
    <lineage>
        <taxon>Eukaryota</taxon>
        <taxon>Sar</taxon>
        <taxon>Alveolata</taxon>
        <taxon>Perkinsozoa</taxon>
        <taxon>Perkinsea</taxon>
        <taxon>Perkinsida</taxon>
        <taxon>Perkinsidae</taxon>
        <taxon>Perkinsus</taxon>
    </lineage>
</organism>
<evidence type="ECO:0000313" key="1">
    <source>
        <dbReference type="EMBL" id="KAF4695247.1"/>
    </source>
</evidence>
<dbReference type="Proteomes" id="UP000541610">
    <property type="component" value="Unassembled WGS sequence"/>
</dbReference>
<sequence length="340" mass="38197">MPRSIRELKLASGRIFLLLEGGTELYRVTHHPSMNIEMVGKLPLGGSAVPRPSIRPGQNDHRDVIQDVLMKGDRVTHVLFVPQECTLGVWRPDDFVFKAVQAPRFCCCRFVPRTNGTVVAGVFGGSWGRSFSVYEQRLDVRLRREGKPQKEGQSCGTVVRTVTLSRSGAKTYDHGFIYRPRSIDTDRSLAFYYAAAAQDHLRHDDTSDDSDLDEVIYGNIFDDSGPDEVVYDDIFVEPSPDEVVYDDIFVKPSPDEVVYDDIFVDSGPDEVVYDDIFIEPSPDEVVYDDIFVDSGPDEVVYDDIFLDAGPDEVVYDDIFLDAGPDEVVYDDIFVDSGSDY</sequence>
<protein>
    <submittedName>
        <fullName evidence="1">Uncharacterized protein</fullName>
    </submittedName>
</protein>
<accession>A0A7J6PH61</accession>
<name>A0A7J6PH61_PEROL</name>
<comment type="caution">
    <text evidence="1">The sequence shown here is derived from an EMBL/GenBank/DDBJ whole genome shotgun (WGS) entry which is preliminary data.</text>
</comment>
<reference evidence="1 2" key="1">
    <citation type="submission" date="2020-04" db="EMBL/GenBank/DDBJ databases">
        <title>Perkinsus olseni comparative genomics.</title>
        <authorList>
            <person name="Bogema D.R."/>
        </authorList>
    </citation>
    <scope>NUCLEOTIDE SEQUENCE [LARGE SCALE GENOMIC DNA]</scope>
    <source>
        <strain evidence="1">00978-12</strain>
    </source>
</reference>
<proteinExistence type="predicted"/>
<gene>
    <name evidence="1" type="ORF">FOZ60_005114</name>
</gene>
<evidence type="ECO:0000313" key="2">
    <source>
        <dbReference type="Proteomes" id="UP000541610"/>
    </source>
</evidence>